<keyword evidence="1" id="KW-1133">Transmembrane helix</keyword>
<keyword evidence="1" id="KW-0472">Membrane</keyword>
<feature type="transmembrane region" description="Helical" evidence="1">
    <location>
        <begin position="52"/>
        <end position="73"/>
    </location>
</feature>
<keyword evidence="1" id="KW-0812">Transmembrane</keyword>
<feature type="transmembrane region" description="Helical" evidence="1">
    <location>
        <begin position="85"/>
        <end position="103"/>
    </location>
</feature>
<organism evidence="3 4">
    <name type="scientific">Lutimonas vermicola</name>
    <dbReference type="NCBI Taxonomy" id="414288"/>
    <lineage>
        <taxon>Bacteria</taxon>
        <taxon>Pseudomonadati</taxon>
        <taxon>Bacteroidota</taxon>
        <taxon>Flavobacteriia</taxon>
        <taxon>Flavobacteriales</taxon>
        <taxon>Flavobacteriaceae</taxon>
        <taxon>Lutimonas</taxon>
    </lineage>
</organism>
<dbReference type="Pfam" id="PF19762">
    <property type="entry name" value="DUF6249"/>
    <property type="match status" value="1"/>
</dbReference>
<name>A0ABU9KZR3_9FLAO</name>
<keyword evidence="4" id="KW-1185">Reference proteome</keyword>
<evidence type="ECO:0000313" key="4">
    <source>
        <dbReference type="Proteomes" id="UP001474120"/>
    </source>
</evidence>
<protein>
    <submittedName>
        <fullName evidence="3">DUF6249 domain-containing protein</fullName>
    </submittedName>
</protein>
<dbReference type="Proteomes" id="UP001474120">
    <property type="component" value="Unassembled WGS sequence"/>
</dbReference>
<comment type="caution">
    <text evidence="3">The sequence shown here is derived from an EMBL/GenBank/DDBJ whole genome shotgun (WGS) entry which is preliminary data.</text>
</comment>
<feature type="domain" description="DUF6249" evidence="2">
    <location>
        <begin position="6"/>
        <end position="105"/>
    </location>
</feature>
<evidence type="ECO:0000256" key="1">
    <source>
        <dbReference type="SAM" id="Phobius"/>
    </source>
</evidence>
<dbReference type="EMBL" id="JBCDNA010000001">
    <property type="protein sequence ID" value="MEL4455687.1"/>
    <property type="molecule type" value="Genomic_DNA"/>
</dbReference>
<evidence type="ECO:0000259" key="2">
    <source>
        <dbReference type="Pfam" id="PF19762"/>
    </source>
</evidence>
<proteinExistence type="predicted"/>
<reference evidence="3 4" key="1">
    <citation type="submission" date="2024-04" db="EMBL/GenBank/DDBJ databases">
        <title>whole genome sequencing of Lutimonas vermicola strain IMCC1616.</title>
        <authorList>
            <person name="Bae S.S."/>
        </authorList>
    </citation>
    <scope>NUCLEOTIDE SEQUENCE [LARGE SCALE GENOMIC DNA]</scope>
    <source>
        <strain evidence="3 4">IMCC1616</strain>
    </source>
</reference>
<accession>A0ABU9KZR3</accession>
<gene>
    <name evidence="3" type="ORF">AABB81_07250</name>
</gene>
<dbReference type="InterPro" id="IPR046216">
    <property type="entry name" value="DUF6249"/>
</dbReference>
<evidence type="ECO:0000313" key="3">
    <source>
        <dbReference type="EMBL" id="MEL4455687.1"/>
    </source>
</evidence>
<feature type="transmembrane region" description="Helical" evidence="1">
    <location>
        <begin position="6"/>
        <end position="22"/>
    </location>
</feature>
<dbReference type="RefSeq" id="WP_342159572.1">
    <property type="nucleotide sequence ID" value="NZ_JBCDNA010000001.1"/>
</dbReference>
<sequence length="112" mass="12433">MEAILIPLIVFSSIFGMVYVYLNTRNKERLSLIEKGADASLFASKKNYKSNLTLKFGMLAVGIGIGILIASILETYTVLDEEVAYPSMIFLFGGLFLVANAMIEKKDKVEEE</sequence>